<evidence type="ECO:0000313" key="2">
    <source>
        <dbReference type="Proteomes" id="UP001297272"/>
    </source>
</evidence>
<reference evidence="1 2" key="1">
    <citation type="submission" date="2021-03" db="EMBL/GenBank/DDBJ databases">
        <title>Tianweitania aestuarii sp. nov., isolated from a tidal flat.</title>
        <authorList>
            <person name="Park S."/>
            <person name="Yoon J.-H."/>
        </authorList>
    </citation>
    <scope>NUCLEOTIDE SEQUENCE [LARGE SCALE GENOMIC DNA]</scope>
    <source>
        <strain evidence="1 2">BSSL-BM11</strain>
    </source>
</reference>
<protein>
    <submittedName>
        <fullName evidence="1">Uncharacterized protein</fullName>
    </submittedName>
</protein>
<evidence type="ECO:0000313" key="1">
    <source>
        <dbReference type="EMBL" id="MBS9720151.1"/>
    </source>
</evidence>
<dbReference type="Proteomes" id="UP001297272">
    <property type="component" value="Unassembled WGS sequence"/>
</dbReference>
<gene>
    <name evidence="1" type="ORF">JYU29_05555</name>
</gene>
<accession>A0ABS5RV42</accession>
<keyword evidence="2" id="KW-1185">Reference proteome</keyword>
<dbReference type="RefSeq" id="WP_213983706.1">
    <property type="nucleotide sequence ID" value="NZ_JAFMNX010000001.1"/>
</dbReference>
<proteinExistence type="predicted"/>
<sequence>MRRSSPALRLCALALLASFFWIVNVAPTFQPVIGSATADGATITVAAKAGGIWLAADTRGVAKQALKPPLAGLPPQQEDVFHPSLQKSRSDFSGDNLCGRYASAYQARAPPSLLI</sequence>
<organism evidence="1 2">
    <name type="scientific">Tianweitania aestuarii</name>
    <dbReference type="NCBI Taxonomy" id="2814886"/>
    <lineage>
        <taxon>Bacteria</taxon>
        <taxon>Pseudomonadati</taxon>
        <taxon>Pseudomonadota</taxon>
        <taxon>Alphaproteobacteria</taxon>
        <taxon>Hyphomicrobiales</taxon>
        <taxon>Phyllobacteriaceae</taxon>
        <taxon>Tianweitania</taxon>
    </lineage>
</organism>
<comment type="caution">
    <text evidence="1">The sequence shown here is derived from an EMBL/GenBank/DDBJ whole genome shotgun (WGS) entry which is preliminary data.</text>
</comment>
<dbReference type="EMBL" id="JAFMNX010000001">
    <property type="protein sequence ID" value="MBS9720151.1"/>
    <property type="molecule type" value="Genomic_DNA"/>
</dbReference>
<name>A0ABS5RV42_9HYPH</name>